<evidence type="ECO:0000313" key="2">
    <source>
        <dbReference type="EMBL" id="KAF7348470.1"/>
    </source>
</evidence>
<feature type="transmembrane region" description="Helical" evidence="1">
    <location>
        <begin position="227"/>
        <end position="249"/>
    </location>
</feature>
<accession>A0A8H6XYD1</accession>
<keyword evidence="3" id="KW-1185">Reference proteome</keyword>
<feature type="transmembrane region" description="Helical" evidence="1">
    <location>
        <begin position="185"/>
        <end position="207"/>
    </location>
</feature>
<feature type="transmembrane region" description="Helical" evidence="1">
    <location>
        <begin position="269"/>
        <end position="287"/>
    </location>
</feature>
<dbReference type="Proteomes" id="UP000620124">
    <property type="component" value="Unassembled WGS sequence"/>
</dbReference>
<feature type="transmembrane region" description="Helical" evidence="1">
    <location>
        <begin position="30"/>
        <end position="51"/>
    </location>
</feature>
<name>A0A8H6XYD1_9AGAR</name>
<reference evidence="2" key="1">
    <citation type="submission" date="2020-05" db="EMBL/GenBank/DDBJ databases">
        <title>Mycena genomes resolve the evolution of fungal bioluminescence.</title>
        <authorList>
            <person name="Tsai I.J."/>
        </authorList>
    </citation>
    <scope>NUCLEOTIDE SEQUENCE</scope>
    <source>
        <strain evidence="2">CCC161011</strain>
    </source>
</reference>
<proteinExistence type="predicted"/>
<keyword evidence="1" id="KW-1133">Transmembrane helix</keyword>
<evidence type="ECO:0000313" key="3">
    <source>
        <dbReference type="Proteomes" id="UP000620124"/>
    </source>
</evidence>
<comment type="caution">
    <text evidence="2">The sequence shown here is derived from an EMBL/GenBank/DDBJ whole genome shotgun (WGS) entry which is preliminary data.</text>
</comment>
<feature type="transmembrane region" description="Helical" evidence="1">
    <location>
        <begin position="148"/>
        <end position="169"/>
    </location>
</feature>
<dbReference type="OrthoDB" id="3174319at2759"/>
<organism evidence="2 3">
    <name type="scientific">Mycena venus</name>
    <dbReference type="NCBI Taxonomy" id="2733690"/>
    <lineage>
        <taxon>Eukaryota</taxon>
        <taxon>Fungi</taxon>
        <taxon>Dikarya</taxon>
        <taxon>Basidiomycota</taxon>
        <taxon>Agaricomycotina</taxon>
        <taxon>Agaricomycetes</taxon>
        <taxon>Agaricomycetidae</taxon>
        <taxon>Agaricales</taxon>
        <taxon>Marasmiineae</taxon>
        <taxon>Mycenaceae</taxon>
        <taxon>Mycena</taxon>
    </lineage>
</organism>
<keyword evidence="1" id="KW-0812">Transmembrane</keyword>
<gene>
    <name evidence="2" type="ORF">MVEN_01364200</name>
</gene>
<keyword evidence="1" id="KW-0472">Membrane</keyword>
<feature type="transmembrane region" description="Helical" evidence="1">
    <location>
        <begin position="123"/>
        <end position="141"/>
    </location>
</feature>
<feature type="transmembrane region" description="Helical" evidence="1">
    <location>
        <begin position="63"/>
        <end position="81"/>
    </location>
</feature>
<protein>
    <submittedName>
        <fullName evidence="2">Uncharacterized protein</fullName>
    </submittedName>
</protein>
<dbReference type="AlphaFoldDB" id="A0A8H6XYD1"/>
<dbReference type="EMBL" id="JACAZI010000011">
    <property type="protein sequence ID" value="KAF7348470.1"/>
    <property type="molecule type" value="Genomic_DNA"/>
</dbReference>
<sequence length="361" mass="40501">MSSSAAPLSDTDAAFLYRYGNDVAEDSADVITETGLVALYSVIFAFAMYSFYRKGIKTRAASIMLCVVISLYAAAIVLWALNLVDFYMSVHVLLMDNANTPLPDRGALSNEKRAGLPGPRNTLLVFNIIVADSVLLWRVWVIYFRKRWVFVFPCVMWFTTFVFLVIATICQSRSNLAVCNINSGLTGWCFSLGTNVLCTLLVGFQAWKHRRITRFLHLRKSKTDQILSLLVESGCIYCLLWVPQVVIAVLNTPRTKHAQFYATMVLDAFGDQLSGIYVTLIVVIVNLRYTIQWEEADSVVSIPITRRGERGNISTICFATPPSTTQQRDAHVVAFQLDDSGVLMDTMNGSREEWKETLEPV</sequence>
<evidence type="ECO:0000256" key="1">
    <source>
        <dbReference type="SAM" id="Phobius"/>
    </source>
</evidence>